<sequence length="226" mass="23983">MTARTERRPRKLGWRFVLLAAAVALVASALIRALWLEVYYIPSGSMEPQFSAGDRVAVSRTDYAFGPINRGDIVVFDGRGSFDPLNSGRGPLLDGLSAIGQFLGLVGSDTVYVKRVIGIAGDEVKCCTAGGQLSVNGEALAEPYLFPGDAPSSMSFDVIVPQGKLWLMGDHRSVSADSRSLLGAPGGGLIPVGKVIGRPLQILWPLERFGSVPRTFIGPPAQKGTQ</sequence>
<dbReference type="SUPFAM" id="SSF51306">
    <property type="entry name" value="LexA/Signal peptidase"/>
    <property type="match status" value="1"/>
</dbReference>
<dbReference type="EC" id="3.4.21.89" evidence="3"/>
<dbReference type="InterPro" id="IPR019533">
    <property type="entry name" value="Peptidase_S26"/>
</dbReference>
<dbReference type="GO" id="GO:0009003">
    <property type="term" value="F:signal peptidase activity"/>
    <property type="evidence" value="ECO:0007669"/>
    <property type="project" value="UniProtKB-EC"/>
</dbReference>
<evidence type="ECO:0000313" key="6">
    <source>
        <dbReference type="Proteomes" id="UP001185069"/>
    </source>
</evidence>
<dbReference type="Pfam" id="PF10502">
    <property type="entry name" value="Peptidase_S26"/>
    <property type="match status" value="1"/>
</dbReference>
<evidence type="ECO:0000256" key="2">
    <source>
        <dbReference type="ARBA" id="ARBA00009370"/>
    </source>
</evidence>
<evidence type="ECO:0000313" key="5">
    <source>
        <dbReference type="EMBL" id="MDR6268222.1"/>
    </source>
</evidence>
<dbReference type="NCBIfam" id="TIGR02227">
    <property type="entry name" value="sigpep_I_bact"/>
    <property type="match status" value="1"/>
</dbReference>
<dbReference type="PANTHER" id="PTHR43390">
    <property type="entry name" value="SIGNAL PEPTIDASE I"/>
    <property type="match status" value="1"/>
</dbReference>
<keyword evidence="3" id="KW-0645">Protease</keyword>
<reference evidence="5 6" key="1">
    <citation type="submission" date="2023-07" db="EMBL/GenBank/DDBJ databases">
        <title>Sequencing the genomes of 1000 actinobacteria strains.</title>
        <authorList>
            <person name="Klenk H.-P."/>
        </authorList>
    </citation>
    <scope>NUCLEOTIDE SEQUENCE [LARGE SCALE GENOMIC DNA]</scope>
    <source>
        <strain evidence="5 6">DSM 14555</strain>
    </source>
</reference>
<dbReference type="Proteomes" id="UP001185069">
    <property type="component" value="Unassembled WGS sequence"/>
</dbReference>
<proteinExistence type="inferred from homology"/>
<evidence type="ECO:0000256" key="3">
    <source>
        <dbReference type="RuleBase" id="RU362042"/>
    </source>
</evidence>
<evidence type="ECO:0000259" key="4">
    <source>
        <dbReference type="Pfam" id="PF10502"/>
    </source>
</evidence>
<dbReference type="PANTHER" id="PTHR43390:SF1">
    <property type="entry name" value="CHLOROPLAST PROCESSING PEPTIDASE"/>
    <property type="match status" value="1"/>
</dbReference>
<dbReference type="RefSeq" id="WP_309795750.1">
    <property type="nucleotide sequence ID" value="NZ_BAAAHY010000006.1"/>
</dbReference>
<comment type="caution">
    <text evidence="5">The sequence shown here is derived from an EMBL/GenBank/DDBJ whole genome shotgun (WGS) entry which is preliminary data.</text>
</comment>
<organism evidence="5 6">
    <name type="scientific">Arthrobacter russicus</name>
    <dbReference type="NCBI Taxonomy" id="172040"/>
    <lineage>
        <taxon>Bacteria</taxon>
        <taxon>Bacillati</taxon>
        <taxon>Actinomycetota</taxon>
        <taxon>Actinomycetes</taxon>
        <taxon>Micrococcales</taxon>
        <taxon>Micrococcaceae</taxon>
        <taxon>Arthrobacter</taxon>
    </lineage>
</organism>
<evidence type="ECO:0000256" key="1">
    <source>
        <dbReference type="ARBA" id="ARBA00004401"/>
    </source>
</evidence>
<dbReference type="InterPro" id="IPR036286">
    <property type="entry name" value="LexA/Signal_pep-like_sf"/>
</dbReference>
<gene>
    <name evidence="5" type="ORF">JOE69_000460</name>
</gene>
<dbReference type="PRINTS" id="PR00727">
    <property type="entry name" value="LEADERPTASE"/>
</dbReference>
<name>A0ABU1J726_9MICC</name>
<comment type="similarity">
    <text evidence="2 3">Belongs to the peptidase S26 family.</text>
</comment>
<dbReference type="Gene3D" id="2.10.109.10">
    <property type="entry name" value="Umud Fragment, subunit A"/>
    <property type="match status" value="1"/>
</dbReference>
<keyword evidence="6" id="KW-1185">Reference proteome</keyword>
<protein>
    <recommendedName>
        <fullName evidence="3">Signal peptidase I</fullName>
        <ecNumber evidence="3">3.4.21.89</ecNumber>
    </recommendedName>
</protein>
<dbReference type="CDD" id="cd06530">
    <property type="entry name" value="S26_SPase_I"/>
    <property type="match status" value="1"/>
</dbReference>
<dbReference type="InterPro" id="IPR000223">
    <property type="entry name" value="Pept_S26A_signal_pept_1"/>
</dbReference>
<feature type="domain" description="Peptidase S26" evidence="4">
    <location>
        <begin position="18"/>
        <end position="204"/>
    </location>
</feature>
<accession>A0ABU1J726</accession>
<comment type="catalytic activity">
    <reaction evidence="3">
        <text>Cleavage of hydrophobic, N-terminal signal or leader sequences from secreted and periplasmic proteins.</text>
        <dbReference type="EC" id="3.4.21.89"/>
    </reaction>
</comment>
<comment type="subcellular location">
    <subcellularLocation>
        <location evidence="1">Cell membrane</location>
        <topology evidence="1">Single-pass type II membrane protein</topology>
    </subcellularLocation>
    <subcellularLocation>
        <location evidence="3">Membrane</location>
        <topology evidence="3">Single-pass type II membrane protein</topology>
    </subcellularLocation>
</comment>
<dbReference type="EMBL" id="JAVDQF010000001">
    <property type="protein sequence ID" value="MDR6268222.1"/>
    <property type="molecule type" value="Genomic_DNA"/>
</dbReference>
<keyword evidence="3 5" id="KW-0378">Hydrolase</keyword>